<evidence type="ECO:0000256" key="4">
    <source>
        <dbReference type="ARBA" id="ARBA00022679"/>
    </source>
</evidence>
<evidence type="ECO:0000256" key="3">
    <source>
        <dbReference type="ARBA" id="ARBA00022605"/>
    </source>
</evidence>
<dbReference type="PROSITE" id="PS00101">
    <property type="entry name" value="HEXAPEP_TRANSFERASES"/>
    <property type="match status" value="1"/>
</dbReference>
<dbReference type="OrthoDB" id="9801456at2"/>
<dbReference type="Gene3D" id="1.10.3130.10">
    <property type="entry name" value="serine acetyltransferase, domain 1"/>
    <property type="match status" value="1"/>
</dbReference>
<dbReference type="GO" id="GO:0005737">
    <property type="term" value="C:cytoplasm"/>
    <property type="evidence" value="ECO:0007669"/>
    <property type="project" value="InterPro"/>
</dbReference>
<dbReference type="InterPro" id="IPR005881">
    <property type="entry name" value="Ser_O-AcTrfase"/>
</dbReference>
<dbReference type="InterPro" id="IPR001451">
    <property type="entry name" value="Hexapep"/>
</dbReference>
<keyword evidence="5" id="KW-0677">Repeat</keyword>
<evidence type="ECO:0000313" key="9">
    <source>
        <dbReference type="Proteomes" id="UP000186819"/>
    </source>
</evidence>
<keyword evidence="6" id="KW-0012">Acyltransferase</keyword>
<evidence type="ECO:0000256" key="1">
    <source>
        <dbReference type="ARBA" id="ARBA00007274"/>
    </source>
</evidence>
<accession>A0A1N7B3N4</accession>
<evidence type="ECO:0000313" key="8">
    <source>
        <dbReference type="EMBL" id="SIR45955.1"/>
    </source>
</evidence>
<reference evidence="9" key="1">
    <citation type="submission" date="2017-01" db="EMBL/GenBank/DDBJ databases">
        <authorList>
            <person name="Varghese N."/>
            <person name="Submissions S."/>
        </authorList>
    </citation>
    <scope>NUCLEOTIDE SEQUENCE [LARGE SCALE GENOMIC DNA]</scope>
    <source>
        <strain evidence="9">ATCC 51758</strain>
    </source>
</reference>
<proteinExistence type="inferred from homology"/>
<dbReference type="RefSeq" id="WP_076603821.1">
    <property type="nucleotide sequence ID" value="NZ_FTMD01000016.1"/>
</dbReference>
<evidence type="ECO:0000256" key="6">
    <source>
        <dbReference type="ARBA" id="ARBA00023315"/>
    </source>
</evidence>
<name>A0A1N7B3N4_9RHOO</name>
<gene>
    <name evidence="8" type="ORF">SAMN05421829_11635</name>
</gene>
<comment type="similarity">
    <text evidence="1">Belongs to the transferase hexapeptide repeat family.</text>
</comment>
<keyword evidence="3" id="KW-0028">Amino-acid biosynthesis</keyword>
<dbReference type="InterPro" id="IPR053376">
    <property type="entry name" value="Serine_acetyltransferase"/>
</dbReference>
<dbReference type="FunFam" id="2.160.10.10:FF:000007">
    <property type="entry name" value="Serine acetyltransferase"/>
    <property type="match status" value="1"/>
</dbReference>
<evidence type="ECO:0000256" key="7">
    <source>
        <dbReference type="ARBA" id="ARBA00049486"/>
    </source>
</evidence>
<dbReference type="GO" id="GO:0009001">
    <property type="term" value="F:serine O-acetyltransferase activity"/>
    <property type="evidence" value="ECO:0007669"/>
    <property type="project" value="UniProtKB-EC"/>
</dbReference>
<evidence type="ECO:0000256" key="2">
    <source>
        <dbReference type="ARBA" id="ARBA00013266"/>
    </source>
</evidence>
<dbReference type="GO" id="GO:0006535">
    <property type="term" value="P:cysteine biosynthetic process from serine"/>
    <property type="evidence" value="ECO:0007669"/>
    <property type="project" value="InterPro"/>
</dbReference>
<dbReference type="InterPro" id="IPR042122">
    <property type="entry name" value="Ser_AcTrfase_N_sf"/>
</dbReference>
<dbReference type="AlphaFoldDB" id="A0A1N7B3N4"/>
<comment type="catalytic activity">
    <reaction evidence="7">
        <text>L-serine + acetyl-CoA = O-acetyl-L-serine + CoA</text>
        <dbReference type="Rhea" id="RHEA:24560"/>
        <dbReference type="ChEBI" id="CHEBI:33384"/>
        <dbReference type="ChEBI" id="CHEBI:57287"/>
        <dbReference type="ChEBI" id="CHEBI:57288"/>
        <dbReference type="ChEBI" id="CHEBI:58340"/>
        <dbReference type="EC" id="2.3.1.30"/>
    </reaction>
</comment>
<dbReference type="Proteomes" id="UP000186819">
    <property type="component" value="Unassembled WGS sequence"/>
</dbReference>
<sequence>MNAADCPDLVSAPVAAPGLFALMREDVACVFARDPAARSRLEVLTIYPGIHAIAAHRVAHALWRRGLRYPARLLSHVARMVTHIDIHPGARIGRRFFIDHGCGVVIGETAEIGDDVTLYHGVTLGGTTWNPGKRHPTLGSGVVVGAGAKILGPITIGDNARVAANSVVIEDVSAGMTVVGIPGRTVLPRSRRRILAQGIDLDHHQMPDPVGKAIACLLDRIGDLERRLATVAPADAQADACHACAPEDYCVQPVFAPAGTPITLAPGSTRGVVTGGAPP</sequence>
<dbReference type="EMBL" id="FTMD01000016">
    <property type="protein sequence ID" value="SIR45955.1"/>
    <property type="molecule type" value="Genomic_DNA"/>
</dbReference>
<dbReference type="CDD" id="cd03354">
    <property type="entry name" value="LbH_SAT"/>
    <property type="match status" value="1"/>
</dbReference>
<keyword evidence="4 8" id="KW-0808">Transferase</keyword>
<dbReference type="InterPro" id="IPR045304">
    <property type="entry name" value="LbH_SAT"/>
</dbReference>
<dbReference type="PANTHER" id="PTHR42811">
    <property type="entry name" value="SERINE ACETYLTRANSFERASE"/>
    <property type="match status" value="1"/>
</dbReference>
<dbReference type="STRING" id="34027.SAMN05421829_11635"/>
<dbReference type="SUPFAM" id="SSF51161">
    <property type="entry name" value="Trimeric LpxA-like enzymes"/>
    <property type="match status" value="1"/>
</dbReference>
<evidence type="ECO:0000256" key="5">
    <source>
        <dbReference type="ARBA" id="ARBA00022737"/>
    </source>
</evidence>
<dbReference type="EC" id="2.3.1.30" evidence="2"/>
<keyword evidence="9" id="KW-1185">Reference proteome</keyword>
<dbReference type="NCBIfam" id="NF041874">
    <property type="entry name" value="EPS_EpsC"/>
    <property type="match status" value="1"/>
</dbReference>
<protein>
    <recommendedName>
        <fullName evidence="2">serine O-acetyltransferase</fullName>
        <ecNumber evidence="2">2.3.1.30</ecNumber>
    </recommendedName>
</protein>
<dbReference type="Gene3D" id="2.160.10.10">
    <property type="entry name" value="Hexapeptide repeat proteins"/>
    <property type="match status" value="1"/>
</dbReference>
<dbReference type="Pfam" id="PF00132">
    <property type="entry name" value="Hexapep"/>
    <property type="match status" value="1"/>
</dbReference>
<dbReference type="InterPro" id="IPR018357">
    <property type="entry name" value="Hexapep_transf_CS"/>
</dbReference>
<dbReference type="InterPro" id="IPR011004">
    <property type="entry name" value="Trimer_LpxA-like_sf"/>
</dbReference>
<dbReference type="NCBIfam" id="TIGR01172">
    <property type="entry name" value="cysE"/>
    <property type="match status" value="1"/>
</dbReference>
<organism evidence="8 9">
    <name type="scientific">Aromatoleum tolulyticum</name>
    <dbReference type="NCBI Taxonomy" id="34027"/>
    <lineage>
        <taxon>Bacteria</taxon>
        <taxon>Pseudomonadati</taxon>
        <taxon>Pseudomonadota</taxon>
        <taxon>Betaproteobacteria</taxon>
        <taxon>Rhodocyclales</taxon>
        <taxon>Rhodocyclaceae</taxon>
        <taxon>Aromatoleum</taxon>
    </lineage>
</organism>